<gene>
    <name evidence="1" type="ordered locus">slr2070</name>
</gene>
<dbReference type="EnsemblBacteria" id="BAA17401">
    <property type="protein sequence ID" value="BAA17401"/>
    <property type="gene ID" value="BAA17401"/>
</dbReference>
<dbReference type="InterPro" id="IPR009097">
    <property type="entry name" value="Cyclic_Pdiesterase"/>
</dbReference>
<dbReference type="AlphaFoldDB" id="P73370"/>
<reference evidence="1 2" key="2">
    <citation type="journal article" date="1996" name="DNA Res.">
        <title>Sequence analysis of the genome of the unicellular cyanobacterium Synechocystis sp. strain PCC6803. II. Sequence determination of the entire genome and assignment of potential protein-coding regions.</title>
        <authorList>
            <person name="Kaneko T."/>
            <person name="Sato S."/>
            <person name="Kotani H."/>
            <person name="Tanaka A."/>
            <person name="Asamizu E."/>
            <person name="Nakamura Y."/>
            <person name="Miyajima N."/>
            <person name="Hirosawa M."/>
            <person name="Sugiura M."/>
            <person name="Sasamoto S."/>
            <person name="Kimura T."/>
            <person name="Hosouchi T."/>
            <person name="Matsuno A."/>
            <person name="Muraki A."/>
            <person name="Nakazaki N."/>
            <person name="Naruo K."/>
            <person name="Okumura S."/>
            <person name="Shimpo S."/>
            <person name="Takeuchi C."/>
            <person name="Wada T."/>
            <person name="Watanabe A."/>
            <person name="Yamada M."/>
            <person name="Yasuda M."/>
            <person name="Tabata S."/>
        </authorList>
    </citation>
    <scope>NUCLEOTIDE SEQUENCE [LARGE SCALE GENOMIC DNA]</scope>
    <source>
        <strain evidence="2">ATCC 27184 / PCC 6803 / Kazusa</strain>
    </source>
</reference>
<name>P73370_SYNY3</name>
<dbReference type="Proteomes" id="UP000001425">
    <property type="component" value="Chromosome"/>
</dbReference>
<evidence type="ECO:0000313" key="1">
    <source>
        <dbReference type="EMBL" id="BAA17401.1"/>
    </source>
</evidence>
<organism evidence="1 2">
    <name type="scientific">Synechocystis sp. (strain ATCC 27184 / PCC 6803 / Kazusa)</name>
    <dbReference type="NCBI Taxonomy" id="1111708"/>
    <lineage>
        <taxon>Bacteria</taxon>
        <taxon>Bacillati</taxon>
        <taxon>Cyanobacteriota</taxon>
        <taxon>Cyanophyceae</taxon>
        <taxon>Synechococcales</taxon>
        <taxon>Merismopediaceae</taxon>
        <taxon>Synechocystis</taxon>
    </lineage>
</organism>
<dbReference type="PaxDb" id="1148-1652479"/>
<dbReference type="InParanoid" id="P73370"/>
<dbReference type="KEGG" id="syn:slr2070"/>
<accession>P73370</accession>
<dbReference type="STRING" id="1148.gene:10498264"/>
<dbReference type="SUPFAM" id="SSF55144">
    <property type="entry name" value="LigT-like"/>
    <property type="match status" value="1"/>
</dbReference>
<dbReference type="PIR" id="S77554">
    <property type="entry name" value="S77554"/>
</dbReference>
<reference evidence="1 2" key="1">
    <citation type="journal article" date="1995" name="DNA Res.">
        <title>Sequence analysis of the genome of the unicellular cyanobacterium Synechocystis sp. strain PCC6803. I. Sequence features in the 1 Mb region from map positions 64% to 92% of the genome.</title>
        <authorList>
            <person name="Kaneko T."/>
            <person name="Tanaka A."/>
            <person name="Sato S."/>
            <person name="Kotani H."/>
            <person name="Sazuka T."/>
            <person name="Miyajima N."/>
            <person name="Sugiura M."/>
            <person name="Tabata S."/>
        </authorList>
    </citation>
    <scope>NUCLEOTIDE SEQUENCE [LARGE SCALE GENOMIC DNA]</scope>
    <source>
        <strain evidence="2">ATCC 27184 / PCC 6803 / Kazusa</strain>
    </source>
</reference>
<sequence>MLNVRRLHPNSKLAIGTFSICVREASVDDTYQGYINRVAPQTLAIAYEQQLINAQGSPKFDQGQPVPFPGFSVVTPIAADDPTNQSFYGHLTTVQGQVGEILGESFVAVPPESLHLTVADLIWDGPYQALRRHNPDFEKQLCNCLQHSFADHQHQSGPYSGCQWQVLGLLVLPRSLGVVLVPQREADYEPILKVRRAIFQNPTLIGLGIEQQYRYTAHITLGYFDPAIEKLADSIGVSEQLAAVNDRWIGHDPEILDIHSIELRYFSDMTQFTRQDYYPVLRAS</sequence>
<protein>
    <submittedName>
        <fullName evidence="1">Slr2070 protein</fullName>
    </submittedName>
</protein>
<dbReference type="EMBL" id="BA000022">
    <property type="protein sequence ID" value="BAA17401.1"/>
    <property type="molecule type" value="Genomic_DNA"/>
</dbReference>
<proteinExistence type="predicted"/>
<evidence type="ECO:0000313" key="2">
    <source>
        <dbReference type="Proteomes" id="UP000001425"/>
    </source>
</evidence>
<dbReference type="SMR" id="P73370"/>
<keyword evidence="2" id="KW-1185">Reference proteome</keyword>
<dbReference type="Gene3D" id="3.90.1140.10">
    <property type="entry name" value="Cyclic phosphodiesterase"/>
    <property type="match status" value="1"/>
</dbReference>
<dbReference type="eggNOG" id="COG5255">
    <property type="taxonomic scope" value="Bacteria"/>
</dbReference>